<proteinExistence type="predicted"/>
<evidence type="ECO:0000256" key="1">
    <source>
        <dbReference type="SAM" id="MobiDB-lite"/>
    </source>
</evidence>
<dbReference type="AlphaFoldDB" id="A0A9P1N8C9"/>
<keyword evidence="5" id="KW-1185">Reference proteome</keyword>
<feature type="signal peptide" evidence="2">
    <location>
        <begin position="1"/>
        <end position="16"/>
    </location>
</feature>
<dbReference type="InterPro" id="IPR007284">
    <property type="entry name" value="Ground-like_dom"/>
</dbReference>
<evidence type="ECO:0000313" key="4">
    <source>
        <dbReference type="EMBL" id="CAI5453519.1"/>
    </source>
</evidence>
<evidence type="ECO:0000313" key="5">
    <source>
        <dbReference type="Proteomes" id="UP001152747"/>
    </source>
</evidence>
<comment type="caution">
    <text evidence="4">The sequence shown here is derived from an EMBL/GenBank/DDBJ whole genome shotgun (WGS) entry which is preliminary data.</text>
</comment>
<organism evidence="4 5">
    <name type="scientific">Caenorhabditis angaria</name>
    <dbReference type="NCBI Taxonomy" id="860376"/>
    <lineage>
        <taxon>Eukaryota</taxon>
        <taxon>Metazoa</taxon>
        <taxon>Ecdysozoa</taxon>
        <taxon>Nematoda</taxon>
        <taxon>Chromadorea</taxon>
        <taxon>Rhabditida</taxon>
        <taxon>Rhabditina</taxon>
        <taxon>Rhabditomorpha</taxon>
        <taxon>Rhabditoidea</taxon>
        <taxon>Rhabditidae</taxon>
        <taxon>Peloderinae</taxon>
        <taxon>Caenorhabditis</taxon>
    </lineage>
</organism>
<dbReference type="EMBL" id="CANHGI010000005">
    <property type="protein sequence ID" value="CAI5453519.1"/>
    <property type="molecule type" value="Genomic_DNA"/>
</dbReference>
<evidence type="ECO:0000259" key="3">
    <source>
        <dbReference type="Pfam" id="PF04155"/>
    </source>
</evidence>
<sequence>MLLILLLLYFTPPSSQIFFGGGTNNCPCACIPAPPPICALPPICAQPMPCPQPSPVYFPGWIPASPAPPPMYSTSYSQAPAPLLLPSSQSYVAPVPPPSPQVAFIPARPLITTASYYLPPTPPLITPVTLVPNTVDFVTPPYLQSGLAPAPTPYDKQFDVDSLEQMSSESIEIPPPPPPPDEEQEDPNQDFKARESTPPYDYRTSQVSTVYKPGYIAPMQVNYLQEERDPYEESVLGKRHSVLARQKNAKRESVTRTNTTCNSIKLANVMMRAISEDVTSSKKSIQMATKEAFDGAKYDVFCATGEFSYSIHSRKYCEISKQYVTCFAFR</sequence>
<feature type="chain" id="PRO_5040221057" description="Ground-like domain-containing protein" evidence="2">
    <location>
        <begin position="17"/>
        <end position="330"/>
    </location>
</feature>
<feature type="region of interest" description="Disordered" evidence="1">
    <location>
        <begin position="162"/>
        <end position="201"/>
    </location>
</feature>
<dbReference type="OrthoDB" id="5835604at2759"/>
<dbReference type="Pfam" id="PF04155">
    <property type="entry name" value="Ground-like"/>
    <property type="match status" value="1"/>
</dbReference>
<accession>A0A9P1N8C9</accession>
<gene>
    <name evidence="4" type="ORF">CAMP_LOCUS16156</name>
</gene>
<feature type="domain" description="Ground-like" evidence="3">
    <location>
        <begin position="259"/>
        <end position="329"/>
    </location>
</feature>
<evidence type="ECO:0000256" key="2">
    <source>
        <dbReference type="SAM" id="SignalP"/>
    </source>
</evidence>
<name>A0A9P1N8C9_9PELO</name>
<protein>
    <recommendedName>
        <fullName evidence="3">Ground-like domain-containing protein</fullName>
    </recommendedName>
</protein>
<dbReference type="Proteomes" id="UP001152747">
    <property type="component" value="Unassembled WGS sequence"/>
</dbReference>
<keyword evidence="2" id="KW-0732">Signal</keyword>
<reference evidence="4" key="1">
    <citation type="submission" date="2022-11" db="EMBL/GenBank/DDBJ databases">
        <authorList>
            <person name="Kikuchi T."/>
        </authorList>
    </citation>
    <scope>NUCLEOTIDE SEQUENCE</scope>
    <source>
        <strain evidence="4">PS1010</strain>
    </source>
</reference>